<dbReference type="GO" id="GO:0005581">
    <property type="term" value="C:collagen trimer"/>
    <property type="evidence" value="ECO:0007669"/>
    <property type="project" value="UniProtKB-KW"/>
</dbReference>
<dbReference type="EMBL" id="VCAZ01000149">
    <property type="protein sequence ID" value="TSY69836.1"/>
    <property type="molecule type" value="Genomic_DNA"/>
</dbReference>
<dbReference type="Proteomes" id="UP000319801">
    <property type="component" value="Unassembled WGS sequence"/>
</dbReference>
<accession>A0A556V7T8</accession>
<feature type="region of interest" description="Disordered" evidence="1">
    <location>
        <begin position="99"/>
        <end position="132"/>
    </location>
</feature>
<evidence type="ECO:0000256" key="1">
    <source>
        <dbReference type="SAM" id="MobiDB-lite"/>
    </source>
</evidence>
<organism evidence="2 3">
    <name type="scientific">Bagarius yarrelli</name>
    <name type="common">Goonch</name>
    <name type="synonym">Bagrus yarrelli</name>
    <dbReference type="NCBI Taxonomy" id="175774"/>
    <lineage>
        <taxon>Eukaryota</taxon>
        <taxon>Metazoa</taxon>
        <taxon>Chordata</taxon>
        <taxon>Craniata</taxon>
        <taxon>Vertebrata</taxon>
        <taxon>Euteleostomi</taxon>
        <taxon>Actinopterygii</taxon>
        <taxon>Neopterygii</taxon>
        <taxon>Teleostei</taxon>
        <taxon>Ostariophysi</taxon>
        <taxon>Siluriformes</taxon>
        <taxon>Sisoridae</taxon>
        <taxon>Sisorinae</taxon>
        <taxon>Bagarius</taxon>
    </lineage>
</organism>
<reference evidence="2 3" key="1">
    <citation type="journal article" date="2019" name="Genome Biol. Evol.">
        <title>Whole-Genome Sequencing of the Giant Devil Catfish, Bagarius yarrelli.</title>
        <authorList>
            <person name="Jiang W."/>
            <person name="Lv Y."/>
            <person name="Cheng L."/>
            <person name="Yang K."/>
            <person name="Chao B."/>
            <person name="Wang X."/>
            <person name="Li Y."/>
            <person name="Pan X."/>
            <person name="You X."/>
            <person name="Zhang Y."/>
            <person name="Yang J."/>
            <person name="Li J."/>
            <person name="Zhang X."/>
            <person name="Liu S."/>
            <person name="Sun C."/>
            <person name="Yang J."/>
            <person name="Shi Q."/>
        </authorList>
    </citation>
    <scope>NUCLEOTIDE SEQUENCE [LARGE SCALE GENOMIC DNA]</scope>
    <source>
        <strain evidence="2">JWS20170419001</strain>
        <tissue evidence="2">Muscle</tissue>
    </source>
</reference>
<sequence length="132" mass="14661">MDTLEYFSTHNQNCWKNICFMLFCSRVKYLYNISGDEVKGEKGAPGPSGPPGPPGSFDFLLLLMADIRNDIAELQQKVFGKRIPSPAEEFWKEGVDLGSGEDQIRSNAPLRRKRKSPAALPSASSADPDRKI</sequence>
<evidence type="ECO:0000313" key="2">
    <source>
        <dbReference type="EMBL" id="TSY69836.1"/>
    </source>
</evidence>
<dbReference type="Gene3D" id="1.20.5.320">
    <property type="entry name" value="6-Phosphogluconate Dehydrogenase, domain 3"/>
    <property type="match status" value="1"/>
</dbReference>
<dbReference type="OrthoDB" id="9946071at2759"/>
<gene>
    <name evidence="2" type="ORF">Baya_14118</name>
</gene>
<name>A0A556V7T8_BAGYA</name>
<protein>
    <submittedName>
        <fullName evidence="2">Collagen and calcium-binding EGF domain-containing protein 1</fullName>
    </submittedName>
</protein>
<comment type="caution">
    <text evidence="2">The sequence shown here is derived from an EMBL/GenBank/DDBJ whole genome shotgun (WGS) entry which is preliminary data.</text>
</comment>
<keyword evidence="2" id="KW-0176">Collagen</keyword>
<evidence type="ECO:0000313" key="3">
    <source>
        <dbReference type="Proteomes" id="UP000319801"/>
    </source>
</evidence>
<proteinExistence type="predicted"/>
<keyword evidence="3" id="KW-1185">Reference proteome</keyword>
<dbReference type="AlphaFoldDB" id="A0A556V7T8"/>
<feature type="compositionally biased region" description="Low complexity" evidence="1">
    <location>
        <begin position="117"/>
        <end position="126"/>
    </location>
</feature>